<feature type="compositionally biased region" description="Low complexity" evidence="1">
    <location>
        <begin position="580"/>
        <end position="621"/>
    </location>
</feature>
<dbReference type="Pfam" id="PF02538">
    <property type="entry name" value="Hydantoinase_B"/>
    <property type="match status" value="1"/>
</dbReference>
<reference evidence="3" key="1">
    <citation type="submission" date="2021-01" db="EMBL/GenBank/DDBJ databases">
        <title>Whole genome shotgun sequence of Rugosimonospora africana NBRC 104875.</title>
        <authorList>
            <person name="Komaki H."/>
            <person name="Tamura T."/>
        </authorList>
    </citation>
    <scope>NUCLEOTIDE SEQUENCE</scope>
    <source>
        <strain evidence="3">NBRC 104875</strain>
    </source>
</reference>
<gene>
    <name evidence="3" type="ORF">Raf01_79300</name>
</gene>
<dbReference type="PANTHER" id="PTHR11365">
    <property type="entry name" value="5-OXOPROLINASE RELATED"/>
    <property type="match status" value="1"/>
</dbReference>
<dbReference type="InterPro" id="IPR045079">
    <property type="entry name" value="Oxoprolinase-like"/>
</dbReference>
<dbReference type="RefSeq" id="WP_203923205.1">
    <property type="nucleotide sequence ID" value="NZ_BONZ01000084.1"/>
</dbReference>
<evidence type="ECO:0000313" key="4">
    <source>
        <dbReference type="Proteomes" id="UP000642748"/>
    </source>
</evidence>
<dbReference type="GO" id="GO:0005829">
    <property type="term" value="C:cytosol"/>
    <property type="evidence" value="ECO:0007669"/>
    <property type="project" value="TreeGrafter"/>
</dbReference>
<dbReference type="GO" id="GO:0006749">
    <property type="term" value="P:glutathione metabolic process"/>
    <property type="evidence" value="ECO:0007669"/>
    <property type="project" value="TreeGrafter"/>
</dbReference>
<sequence length="621" mass="65093">MTTTAPRNGATDPVTVEVVRNTLAAIADEMALDLQQGSYNMMIYEVRDFCCALIDKRGRLLAQNVGGVSHFVADLGVVITDALERFGEDGFRPGDGYLMNHQRVAGQHLNNMVTYTPVIIDGELFGFAMTRAHWSDVGGMSTGFGARGAGVDAWLEGLQIDQLKLIDEGVYDEKALKIIADNIRFPDAALGDMRAQFAACRAAEQRLTELVRRYGVPEVQAAIEEVFDSTEARCRTVVAAMADGEYHAHSVMDHDFADLDVPVDIDVTVTVSGSDMTIDLTRCSEQRKGSINARTLAGAYVAYKALTTPMEPVNEGSFRALNVEINEGNFMMAKFPAPMASWSVALPTVVDTVITALADAQPELIPAAHFGTLGGSFAFFGQDPASGPFVAQGIEGGGWGGRPGEDGASASVSVCQGDVRNSPVEALELRFPVRVEKRALREDSGGAGKHRGGLGQLTEIRNLVEGSWRLSMAGRHICPPWGLWGGDTALPGGHALQRPGGDFEPVNGRVNAPADSVARIFTGGGGGWGSPLERPVSQVADDVRRGYVSAQTATDVYGVVLDESGAPDEAASARRRDELAAVSSSAVSSASASSAGAAAAASPAGASSAGASSAGAEGAGR</sequence>
<comment type="caution">
    <text evidence="3">The sequence shown here is derived from an EMBL/GenBank/DDBJ whole genome shotgun (WGS) entry which is preliminary data.</text>
</comment>
<dbReference type="PANTHER" id="PTHR11365:SF23">
    <property type="entry name" value="HYPOTHETICAL 5-OXOPROLINASE (EUROFUNG)-RELATED"/>
    <property type="match status" value="1"/>
</dbReference>
<evidence type="ECO:0000313" key="3">
    <source>
        <dbReference type="EMBL" id="GIH19758.1"/>
    </source>
</evidence>
<accession>A0A8J3QZH4</accession>
<proteinExistence type="predicted"/>
<evidence type="ECO:0000259" key="2">
    <source>
        <dbReference type="Pfam" id="PF02538"/>
    </source>
</evidence>
<name>A0A8J3QZH4_9ACTN</name>
<evidence type="ECO:0000256" key="1">
    <source>
        <dbReference type="SAM" id="MobiDB-lite"/>
    </source>
</evidence>
<dbReference type="AlphaFoldDB" id="A0A8J3QZH4"/>
<keyword evidence="4" id="KW-1185">Reference proteome</keyword>
<dbReference type="InterPro" id="IPR003692">
    <property type="entry name" value="Hydantoinase_B"/>
</dbReference>
<feature type="region of interest" description="Disordered" evidence="1">
    <location>
        <begin position="568"/>
        <end position="621"/>
    </location>
</feature>
<feature type="domain" description="Hydantoinase B/oxoprolinase" evidence="2">
    <location>
        <begin position="12"/>
        <end position="531"/>
    </location>
</feature>
<protein>
    <submittedName>
        <fullName evidence="3">Methylhydantoinase</fullName>
    </submittedName>
</protein>
<dbReference type="Proteomes" id="UP000642748">
    <property type="component" value="Unassembled WGS sequence"/>
</dbReference>
<organism evidence="3 4">
    <name type="scientific">Rugosimonospora africana</name>
    <dbReference type="NCBI Taxonomy" id="556532"/>
    <lineage>
        <taxon>Bacteria</taxon>
        <taxon>Bacillati</taxon>
        <taxon>Actinomycetota</taxon>
        <taxon>Actinomycetes</taxon>
        <taxon>Micromonosporales</taxon>
        <taxon>Micromonosporaceae</taxon>
        <taxon>Rugosimonospora</taxon>
    </lineage>
</organism>
<dbReference type="GO" id="GO:0017168">
    <property type="term" value="F:5-oxoprolinase (ATP-hydrolyzing) activity"/>
    <property type="evidence" value="ECO:0007669"/>
    <property type="project" value="TreeGrafter"/>
</dbReference>
<dbReference type="EMBL" id="BONZ01000084">
    <property type="protein sequence ID" value="GIH19758.1"/>
    <property type="molecule type" value="Genomic_DNA"/>
</dbReference>